<evidence type="ECO:0000313" key="2">
    <source>
        <dbReference type="Proteomes" id="UP001318040"/>
    </source>
</evidence>
<dbReference type="Proteomes" id="UP001318040">
    <property type="component" value="Chromosome 6"/>
</dbReference>
<gene>
    <name evidence="3" type="primary">PPP1R36</name>
</gene>
<dbReference type="RefSeq" id="XP_032803597.1">
    <property type="nucleotide sequence ID" value="XM_032947706.1"/>
</dbReference>
<dbReference type="InterPro" id="IPR026142">
    <property type="entry name" value="Pro_pase_1_reg_su_36"/>
</dbReference>
<dbReference type="GO" id="GO:0019902">
    <property type="term" value="F:phosphatase binding"/>
    <property type="evidence" value="ECO:0007669"/>
    <property type="project" value="InterPro"/>
</dbReference>
<dbReference type="Pfam" id="PF14895">
    <property type="entry name" value="PPPI_inhib"/>
    <property type="match status" value="1"/>
</dbReference>
<reference evidence="3" key="1">
    <citation type="submission" date="2025-08" db="UniProtKB">
        <authorList>
            <consortium name="RefSeq"/>
        </authorList>
    </citation>
    <scope>IDENTIFICATION</scope>
    <source>
        <tissue evidence="3">Sperm</tissue>
    </source>
</reference>
<keyword evidence="2" id="KW-1185">Reference proteome</keyword>
<feature type="region of interest" description="Disordered" evidence="1">
    <location>
        <begin position="374"/>
        <end position="398"/>
    </location>
</feature>
<proteinExistence type="predicted"/>
<sequence>MEQVKKPPMCAPGRWCWRDETKSLEFVSAFASPDGKERKKRHKGLLLREVGAKHSDRASTDEGSVSSSTGWRPGGGFLQPASQHESDTVTVHHVKHVALSTLEETIEAQLSPSFVDMIMTQQFDDFLKSLLSYMSCFFVKIALEKRPKPLMAEPSASEQRELAEVLGAVERAHQHVACTYCVLLLGIGLQRHHHMACGSKKTSSTHRDRNMYEYLYELCILASWVTFRRQDLELIEQELSRLLRSDAFNLAPRAREDDLEEEEEFCNAGPERRRRITQAEFRKMYPKRPAIMSVVTQRSPALVSLLPTPKEESLYLFKPLCLPVHTSTLPATAPVISTKPSAEECPEIKVGIIGEPLSLFVVNTLMPLEPEQEWGKEEELEMVPKETAGSSAGDLDLA</sequence>
<organism evidence="2 3">
    <name type="scientific">Petromyzon marinus</name>
    <name type="common">Sea lamprey</name>
    <dbReference type="NCBI Taxonomy" id="7757"/>
    <lineage>
        <taxon>Eukaryota</taxon>
        <taxon>Metazoa</taxon>
        <taxon>Chordata</taxon>
        <taxon>Craniata</taxon>
        <taxon>Vertebrata</taxon>
        <taxon>Cyclostomata</taxon>
        <taxon>Hyperoartia</taxon>
        <taxon>Petromyzontiformes</taxon>
        <taxon>Petromyzontidae</taxon>
        <taxon>Petromyzon</taxon>
    </lineage>
</organism>
<dbReference type="AlphaFoldDB" id="A0AAJ7SSA8"/>
<feature type="compositionally biased region" description="Basic and acidic residues" evidence="1">
    <location>
        <begin position="50"/>
        <end position="60"/>
    </location>
</feature>
<protein>
    <submittedName>
        <fullName evidence="3">Protein phosphatase 1 regulatory subunit 36</fullName>
    </submittedName>
</protein>
<dbReference type="PANTHER" id="PTHR21055">
    <property type="entry name" value="PROTEIN PHOSPHATASE 1 REGULATORY SUBUNIT 36"/>
    <property type="match status" value="1"/>
</dbReference>
<feature type="compositionally biased region" description="Polar residues" evidence="1">
    <location>
        <begin position="61"/>
        <end position="70"/>
    </location>
</feature>
<feature type="region of interest" description="Disordered" evidence="1">
    <location>
        <begin position="50"/>
        <end position="85"/>
    </location>
</feature>
<dbReference type="CTD" id="145376"/>
<dbReference type="PANTHER" id="PTHR21055:SF3">
    <property type="entry name" value="PROTEIN PHOSPHATASE 1 REGULATORY SUBUNIT 36"/>
    <property type="match status" value="1"/>
</dbReference>
<evidence type="ECO:0000256" key="1">
    <source>
        <dbReference type="SAM" id="MobiDB-lite"/>
    </source>
</evidence>
<evidence type="ECO:0000313" key="3">
    <source>
        <dbReference type="RefSeq" id="XP_032803597.1"/>
    </source>
</evidence>
<dbReference type="KEGG" id="pmrn:116939411"/>
<name>A0AAJ7SSA8_PETMA</name>
<accession>A0AAJ7SSA8</accession>